<dbReference type="GO" id="GO:0016746">
    <property type="term" value="F:acyltransferase activity"/>
    <property type="evidence" value="ECO:0007669"/>
    <property type="project" value="InterPro"/>
</dbReference>
<feature type="domain" description="Lsr2 DNA-binding" evidence="2">
    <location>
        <begin position="93"/>
        <end position="121"/>
    </location>
</feature>
<dbReference type="InterPro" id="IPR055370">
    <property type="entry name" value="Lsr2_DNA-bd"/>
</dbReference>
<proteinExistence type="predicted"/>
<evidence type="ECO:0000313" key="3">
    <source>
        <dbReference type="EMBL" id="KAA1398082.1"/>
    </source>
</evidence>
<keyword evidence="1" id="KW-0238">DNA-binding</keyword>
<accession>A0A5M4FFK4</accession>
<organism evidence="3 4">
    <name type="scientific">Aeromicrobium ginsengisoli</name>
    <dbReference type="NCBI Taxonomy" id="363867"/>
    <lineage>
        <taxon>Bacteria</taxon>
        <taxon>Bacillati</taxon>
        <taxon>Actinomycetota</taxon>
        <taxon>Actinomycetes</taxon>
        <taxon>Propionibacteriales</taxon>
        <taxon>Nocardioidaceae</taxon>
        <taxon>Aeromicrobium</taxon>
    </lineage>
</organism>
<dbReference type="Proteomes" id="UP000380867">
    <property type="component" value="Unassembled WGS sequence"/>
</dbReference>
<dbReference type="EMBL" id="SDPQ02000002">
    <property type="protein sequence ID" value="KAA1398082.1"/>
    <property type="molecule type" value="Genomic_DNA"/>
</dbReference>
<dbReference type="AlphaFoldDB" id="A0A5M4FFK4"/>
<evidence type="ECO:0000256" key="1">
    <source>
        <dbReference type="ARBA" id="ARBA00023125"/>
    </source>
</evidence>
<dbReference type="RefSeq" id="WP_149689513.1">
    <property type="nucleotide sequence ID" value="NZ_SDPQ02000002.1"/>
</dbReference>
<dbReference type="Pfam" id="PF23359">
    <property type="entry name" value="Lsr2_DNA-bd"/>
    <property type="match status" value="1"/>
</dbReference>
<gene>
    <name evidence="3" type="ORF">ESP70_012195</name>
</gene>
<dbReference type="InterPro" id="IPR036625">
    <property type="entry name" value="E3-bd_dom_sf"/>
</dbReference>
<keyword evidence="4" id="KW-1185">Reference proteome</keyword>
<evidence type="ECO:0000313" key="4">
    <source>
        <dbReference type="Proteomes" id="UP000380867"/>
    </source>
</evidence>
<reference evidence="3" key="1">
    <citation type="submission" date="2019-09" db="EMBL/GenBank/DDBJ databases">
        <authorList>
            <person name="Li J."/>
        </authorList>
    </citation>
    <scope>NUCLEOTIDE SEQUENCE [LARGE SCALE GENOMIC DNA]</scope>
    <source>
        <strain evidence="3">JCM 14732</strain>
    </source>
</reference>
<evidence type="ECO:0000259" key="2">
    <source>
        <dbReference type="Pfam" id="PF23359"/>
    </source>
</evidence>
<dbReference type="InterPro" id="IPR042261">
    <property type="entry name" value="Lsr2-like_dimerization"/>
</dbReference>
<dbReference type="Gene3D" id="4.10.320.10">
    <property type="entry name" value="E3-binding domain"/>
    <property type="match status" value="1"/>
</dbReference>
<name>A0A5M4FFK4_9ACTN</name>
<sequence length="123" mass="13925">MPKREIVPEPIVTVIDDYDGKELHPDTPPERYRINGRTYELYLSDESKKAVDDFLRNLLDGAEEVRDTYAPRSSRGRGGSGVAIMEGYTIHDLREWARANGHQVSDNRRAPSKVIEAFNAAHS</sequence>
<comment type="caution">
    <text evidence="3">The sequence shown here is derived from an EMBL/GenBank/DDBJ whole genome shotgun (WGS) entry which is preliminary data.</text>
</comment>
<dbReference type="OrthoDB" id="4113332at2"/>
<protein>
    <submittedName>
        <fullName evidence="3">Lsr2 family protein</fullName>
    </submittedName>
</protein>
<dbReference type="GO" id="GO:0003677">
    <property type="term" value="F:DNA binding"/>
    <property type="evidence" value="ECO:0007669"/>
    <property type="project" value="UniProtKB-KW"/>
</dbReference>
<dbReference type="Gene3D" id="3.30.60.230">
    <property type="entry name" value="Lsr2, dimerization domain"/>
    <property type="match status" value="1"/>
</dbReference>